<comment type="caution">
    <text evidence="1">The sequence shown here is derived from an EMBL/GenBank/DDBJ whole genome shotgun (WGS) entry which is preliminary data.</text>
</comment>
<proteinExistence type="predicted"/>
<keyword evidence="2" id="KW-1185">Reference proteome</keyword>
<evidence type="ECO:0000313" key="1">
    <source>
        <dbReference type="EMBL" id="PIL20774.1"/>
    </source>
</evidence>
<protein>
    <recommendedName>
        <fullName evidence="3">AB hydrolase-1 domain-containing protein</fullName>
    </recommendedName>
</protein>
<dbReference type="Proteomes" id="UP000231259">
    <property type="component" value="Unassembled WGS sequence"/>
</dbReference>
<sequence length="38" mass="3960">MAKRAGETIVEIEGGHLLPMANPDEVAELIAQAAEAVN</sequence>
<evidence type="ECO:0000313" key="2">
    <source>
        <dbReference type="Proteomes" id="UP000231259"/>
    </source>
</evidence>
<gene>
    <name evidence="1" type="ORF">P775_07650</name>
</gene>
<evidence type="ECO:0008006" key="3">
    <source>
        <dbReference type="Google" id="ProtNLM"/>
    </source>
</evidence>
<name>A0A2G8RGS7_9RHOB</name>
<accession>A0A2G8RGS7</accession>
<organism evidence="1 2">
    <name type="scientific">Puniceibacterium antarcticum</name>
    <dbReference type="NCBI Taxonomy" id="1206336"/>
    <lineage>
        <taxon>Bacteria</taxon>
        <taxon>Pseudomonadati</taxon>
        <taxon>Pseudomonadota</taxon>
        <taxon>Alphaproteobacteria</taxon>
        <taxon>Rhodobacterales</taxon>
        <taxon>Paracoccaceae</taxon>
        <taxon>Puniceibacterium</taxon>
    </lineage>
</organism>
<reference evidence="1 2" key="1">
    <citation type="submission" date="2013-09" db="EMBL/GenBank/DDBJ databases">
        <title>Genome sequencing of Phaeobacter antarcticus sp. nov. SM1211.</title>
        <authorList>
            <person name="Zhang X.-Y."/>
            <person name="Liu C."/>
            <person name="Chen X.-L."/>
            <person name="Xie B.-B."/>
            <person name="Qin Q.-L."/>
            <person name="Rong J.-C."/>
            <person name="Zhang Y.-Z."/>
        </authorList>
    </citation>
    <scope>NUCLEOTIDE SEQUENCE [LARGE SCALE GENOMIC DNA]</scope>
    <source>
        <strain evidence="1 2">SM1211</strain>
    </source>
</reference>
<dbReference type="AlphaFoldDB" id="A0A2G8RGS7"/>
<dbReference type="EMBL" id="AWWI01000056">
    <property type="protein sequence ID" value="PIL20774.1"/>
    <property type="molecule type" value="Genomic_DNA"/>
</dbReference>